<keyword evidence="1" id="KW-0472">Membrane</keyword>
<comment type="caution">
    <text evidence="2">The sequence shown here is derived from an EMBL/GenBank/DDBJ whole genome shotgun (WGS) entry which is preliminary data.</text>
</comment>
<evidence type="ECO:0000313" key="2">
    <source>
        <dbReference type="EMBL" id="CAG5089945.1"/>
    </source>
</evidence>
<gene>
    <name evidence="2" type="primary">txxe 1915</name>
    <name evidence="2" type="ORF">TXXE_13600</name>
</gene>
<dbReference type="Pfam" id="PF10031">
    <property type="entry name" value="DUF2273"/>
    <property type="match status" value="1"/>
</dbReference>
<protein>
    <recommendedName>
        <fullName evidence="4">DUF2273 domain-containing protein</fullName>
    </recommendedName>
</protein>
<evidence type="ECO:0000256" key="1">
    <source>
        <dbReference type="SAM" id="Phobius"/>
    </source>
</evidence>
<feature type="transmembrane region" description="Helical" evidence="1">
    <location>
        <begin position="20"/>
        <end position="48"/>
    </location>
</feature>
<dbReference type="Proteomes" id="UP000681526">
    <property type="component" value="Unassembled WGS sequence"/>
</dbReference>
<evidence type="ECO:0008006" key="4">
    <source>
        <dbReference type="Google" id="ProtNLM"/>
    </source>
</evidence>
<dbReference type="EMBL" id="CAJRAY010000070">
    <property type="protein sequence ID" value="CAG5089945.1"/>
    <property type="molecule type" value="Genomic_DNA"/>
</dbReference>
<keyword evidence="1" id="KW-0812">Transmembrane</keyword>
<dbReference type="InterPro" id="IPR018730">
    <property type="entry name" value="DUF2273"/>
</dbReference>
<reference evidence="2 3" key="1">
    <citation type="submission" date="2021-04" db="EMBL/GenBank/DDBJ databases">
        <authorList>
            <person name="Rakotoarivonina H."/>
        </authorList>
    </citation>
    <scope>NUCLEOTIDE SEQUENCE [LARGE SCALE GENOMIC DNA]</scope>
    <source>
        <strain evidence="2 3">XE</strain>
    </source>
</reference>
<accession>A0ABM8V6W4</accession>
<organism evidence="2 3">
    <name type="scientific">Thermobacillus xylanilyticus</name>
    <dbReference type="NCBI Taxonomy" id="76633"/>
    <lineage>
        <taxon>Bacteria</taxon>
        <taxon>Bacillati</taxon>
        <taxon>Bacillota</taxon>
        <taxon>Bacilli</taxon>
        <taxon>Bacillales</taxon>
        <taxon>Paenibacillaceae</taxon>
        <taxon>Thermobacillus</taxon>
    </lineage>
</organism>
<keyword evidence="3" id="KW-1185">Reference proteome</keyword>
<sequence>MFWRDLLTTHGGRAAGVLAGVFFGIIYLIAGFWDMLFFALLVWIGYYIGRMKDERTGPAIPWDRLTEWLGDRWRWFR</sequence>
<keyword evidence="1" id="KW-1133">Transmembrane helix</keyword>
<name>A0ABM8V6W4_THEXY</name>
<evidence type="ECO:0000313" key="3">
    <source>
        <dbReference type="Proteomes" id="UP000681526"/>
    </source>
</evidence>
<dbReference type="RefSeq" id="WP_213485037.1">
    <property type="nucleotide sequence ID" value="NZ_CAJRAY010000070.1"/>
</dbReference>
<proteinExistence type="predicted"/>